<dbReference type="InterPro" id="IPR038721">
    <property type="entry name" value="IS701-like_DDE_dom"/>
</dbReference>
<comment type="caution">
    <text evidence="3">The sequence shown here is derived from an EMBL/GenBank/DDBJ whole genome shotgun (WGS) entry which is preliminary data.</text>
</comment>
<evidence type="ECO:0000313" key="4">
    <source>
        <dbReference type="Proteomes" id="UP001500466"/>
    </source>
</evidence>
<dbReference type="Pfam" id="PF13546">
    <property type="entry name" value="DDE_5"/>
    <property type="match status" value="1"/>
</dbReference>
<dbReference type="SUPFAM" id="SSF53098">
    <property type="entry name" value="Ribonuclease H-like"/>
    <property type="match status" value="1"/>
</dbReference>
<dbReference type="Proteomes" id="UP001500466">
    <property type="component" value="Unassembled WGS sequence"/>
</dbReference>
<dbReference type="RefSeq" id="WP_345681276.1">
    <property type="nucleotide sequence ID" value="NZ_BAABHS010000084.1"/>
</dbReference>
<sequence length="500" mass="55789">MPRAAERGDAFAELSHFRRELHACLTRRADALFELADAVLCADGPVRTLVGLSLAPEHRRGHGALYDAVNHGRIDTGRLRDALVRLPLPRAADGRLVLAVDVSPWLRPDADTSPGRSFCHTYGRGEGKHQMVPGWPYSIVAALEPGRSSWTVVLDAVRLGPGEDVAAATTAQVRAVVERLVAAGRWQPGDLDVMVVLDAGYDVPRIAFLLRDLPVEVLGRMRSDRVMRRPTPTYTHPRQGGRPPKHGGEFVFGKPETWGGPHAVTITESTRYGTARATAWDRLHPRLTRRCAWVGHTDELPMISGTVIRLQVDHLPRGGDPKPVWLWWSKTDATPGDVDRCWQTFLRRFDIEHTFRLFKQILGWTAPKLRDPDAADRWTWIVIAAHAQLFLARPLAEDLRRPWERPAPPSRLTPARVRRGFRNLRSKALRPAAAPKPTRPGPGRPPGSKNRRPAPRHDIGRIVKTGEPYTRPSHHQKGTKPRRGTEPRRNDSTGPDSDAG</sequence>
<organism evidence="3 4">
    <name type="scientific">Yinghuangia aomiensis</name>
    <dbReference type="NCBI Taxonomy" id="676205"/>
    <lineage>
        <taxon>Bacteria</taxon>
        <taxon>Bacillati</taxon>
        <taxon>Actinomycetota</taxon>
        <taxon>Actinomycetes</taxon>
        <taxon>Kitasatosporales</taxon>
        <taxon>Streptomycetaceae</taxon>
        <taxon>Yinghuangia</taxon>
    </lineage>
</organism>
<evidence type="ECO:0000313" key="3">
    <source>
        <dbReference type="EMBL" id="GAA4998270.1"/>
    </source>
</evidence>
<accession>A0ABP9IIV0</accession>
<evidence type="ECO:0000259" key="2">
    <source>
        <dbReference type="Pfam" id="PF13546"/>
    </source>
</evidence>
<dbReference type="InterPro" id="IPR012337">
    <property type="entry name" value="RNaseH-like_sf"/>
</dbReference>
<reference evidence="4" key="1">
    <citation type="journal article" date="2019" name="Int. J. Syst. Evol. Microbiol.">
        <title>The Global Catalogue of Microorganisms (GCM) 10K type strain sequencing project: providing services to taxonomists for standard genome sequencing and annotation.</title>
        <authorList>
            <consortium name="The Broad Institute Genomics Platform"/>
            <consortium name="The Broad Institute Genome Sequencing Center for Infectious Disease"/>
            <person name="Wu L."/>
            <person name="Ma J."/>
        </authorList>
    </citation>
    <scope>NUCLEOTIDE SEQUENCE [LARGE SCALE GENOMIC DNA]</scope>
    <source>
        <strain evidence="4">JCM 17986</strain>
    </source>
</reference>
<feature type="compositionally biased region" description="Basic residues" evidence="1">
    <location>
        <begin position="472"/>
        <end position="482"/>
    </location>
</feature>
<feature type="domain" description="Transposase IS701-like DDE" evidence="2">
    <location>
        <begin position="20"/>
        <end position="285"/>
    </location>
</feature>
<gene>
    <name evidence="3" type="ORF">GCM10023205_85020</name>
</gene>
<name>A0ABP9IIV0_9ACTN</name>
<evidence type="ECO:0000256" key="1">
    <source>
        <dbReference type="SAM" id="MobiDB-lite"/>
    </source>
</evidence>
<dbReference type="EMBL" id="BAABHS010000084">
    <property type="protein sequence ID" value="GAA4998270.1"/>
    <property type="molecule type" value="Genomic_DNA"/>
</dbReference>
<dbReference type="NCBIfam" id="NF041680">
    <property type="entry name" value="transp_NF041680"/>
    <property type="match status" value="1"/>
</dbReference>
<feature type="region of interest" description="Disordered" evidence="1">
    <location>
        <begin position="424"/>
        <end position="500"/>
    </location>
</feature>
<keyword evidence="4" id="KW-1185">Reference proteome</keyword>
<protein>
    <recommendedName>
        <fullName evidence="2">Transposase IS701-like DDE domain-containing protein</fullName>
    </recommendedName>
</protein>
<proteinExistence type="predicted"/>